<evidence type="ECO:0000256" key="5">
    <source>
        <dbReference type="SAM" id="Phobius"/>
    </source>
</evidence>
<dbReference type="Pfam" id="PF13515">
    <property type="entry name" value="FUSC_2"/>
    <property type="match status" value="1"/>
</dbReference>
<accession>A0A0B5D9Y6</accession>
<comment type="subcellular location">
    <subcellularLocation>
        <location evidence="1">Membrane</location>
        <topology evidence="1">Multi-pass membrane protein</topology>
    </subcellularLocation>
</comment>
<feature type="transmembrane region" description="Helical" evidence="5">
    <location>
        <begin position="425"/>
        <end position="442"/>
    </location>
</feature>
<protein>
    <recommendedName>
        <fullName evidence="6">Integral membrane bound transporter domain-containing protein</fullName>
    </recommendedName>
</protein>
<organism evidence="7 8">
    <name type="scientific">Corynebacterium humireducens NBRC 106098 = DSM 45392</name>
    <dbReference type="NCBI Taxonomy" id="1223515"/>
    <lineage>
        <taxon>Bacteria</taxon>
        <taxon>Bacillati</taxon>
        <taxon>Actinomycetota</taxon>
        <taxon>Actinomycetes</taxon>
        <taxon>Mycobacteriales</taxon>
        <taxon>Corynebacteriaceae</taxon>
        <taxon>Corynebacterium</taxon>
    </lineage>
</organism>
<dbReference type="Proteomes" id="UP000031524">
    <property type="component" value="Chromosome"/>
</dbReference>
<dbReference type="RefSeq" id="WP_040086440.1">
    <property type="nucleotide sequence ID" value="NZ_BCSU01000027.1"/>
</dbReference>
<keyword evidence="3 5" id="KW-1133">Transmembrane helix</keyword>
<feature type="transmembrane region" description="Helical" evidence="5">
    <location>
        <begin position="139"/>
        <end position="155"/>
    </location>
</feature>
<dbReference type="OrthoDB" id="4989419at2"/>
<dbReference type="STRING" id="1223515.B842_09765"/>
<evidence type="ECO:0000256" key="2">
    <source>
        <dbReference type="ARBA" id="ARBA00022692"/>
    </source>
</evidence>
<dbReference type="EMBL" id="CP005286">
    <property type="protein sequence ID" value="AJE33802.1"/>
    <property type="molecule type" value="Genomic_DNA"/>
</dbReference>
<reference evidence="7 8" key="1">
    <citation type="submission" date="2013-04" db="EMBL/GenBank/DDBJ databases">
        <title>Complete genome sequence of Corynebacterium humireducens DSM 45392(T), isolated from a wastewater-fed microbial fuel cell.</title>
        <authorList>
            <person name="Ruckert C."/>
            <person name="Albersmeier A."/>
            <person name="Kalinowski J."/>
        </authorList>
    </citation>
    <scope>NUCLEOTIDE SEQUENCE [LARGE SCALE GENOMIC DNA]</scope>
    <source>
        <strain evidence="8">MFC-5</strain>
    </source>
</reference>
<feature type="transmembrane region" description="Helical" evidence="5">
    <location>
        <begin position="75"/>
        <end position="101"/>
    </location>
</feature>
<feature type="domain" description="Integral membrane bound transporter" evidence="6">
    <location>
        <begin position="316"/>
        <end position="437"/>
    </location>
</feature>
<dbReference type="GO" id="GO:0016020">
    <property type="term" value="C:membrane"/>
    <property type="evidence" value="ECO:0007669"/>
    <property type="project" value="UniProtKB-SubCell"/>
</dbReference>
<feature type="transmembrane region" description="Helical" evidence="5">
    <location>
        <begin position="41"/>
        <end position="63"/>
    </location>
</feature>
<dbReference type="InterPro" id="IPR049453">
    <property type="entry name" value="Memb_transporter_dom"/>
</dbReference>
<evidence type="ECO:0000313" key="8">
    <source>
        <dbReference type="Proteomes" id="UP000031524"/>
    </source>
</evidence>
<keyword evidence="8" id="KW-1185">Reference proteome</keyword>
<dbReference type="HOGENOM" id="CLU_027422_0_0_11"/>
<evidence type="ECO:0000256" key="1">
    <source>
        <dbReference type="ARBA" id="ARBA00004141"/>
    </source>
</evidence>
<feature type="transmembrane region" description="Helical" evidence="5">
    <location>
        <begin position="396"/>
        <end position="413"/>
    </location>
</feature>
<gene>
    <name evidence="7" type="ORF">B842_09765</name>
</gene>
<evidence type="ECO:0000259" key="6">
    <source>
        <dbReference type="Pfam" id="PF13515"/>
    </source>
</evidence>
<name>A0A0B5D9Y6_9CORY</name>
<feature type="transmembrane region" description="Helical" evidence="5">
    <location>
        <begin position="161"/>
        <end position="182"/>
    </location>
</feature>
<evidence type="ECO:0000256" key="3">
    <source>
        <dbReference type="ARBA" id="ARBA00022989"/>
    </source>
</evidence>
<keyword evidence="4 5" id="KW-0472">Membrane</keyword>
<dbReference type="KEGG" id="chm:B842_09765"/>
<feature type="transmembrane region" description="Helical" evidence="5">
    <location>
        <begin position="107"/>
        <end position="127"/>
    </location>
</feature>
<evidence type="ECO:0000256" key="4">
    <source>
        <dbReference type="ARBA" id="ARBA00023136"/>
    </source>
</evidence>
<sequence length="552" mass="59824">MIETLPPRPSPWQLFTAFHSPGPRWPGALRAGLAMGLPGTLALLLGLEAELLLIAAGSFTVIHGEGYAYRARWKVLLTAGAFFITGAVAGAFVGTVVWGQIEAGATRWWLLLTVIFSTTIAGFGVFIANALRLPPPGPWFILLVAGASTMTYRLGLNPVEVGAWAGVGVLSSLLVGMAPALVNPHGPEQKAVRVLEDTVADIDGDMSVAKLHQAQTALTNAWFMLADAGAIHAGRIVDSSGLAERTLAAQLKLAGTDSRAVDEISDNKNLIDVDRARVPHFRPSVSYRLYRSVHPDSHAMMTASRVVLACLGAGVTSVSLGFDRPDWAIVSALLILQWGPDRIPGTVRGVHRFLGSVLGVVLFGGLHLLGVHGWSLMLALSVCLFFAEIFVTRNYALTVIFTTPVALMLGGALDVDLDVTMTERVIEIVFSVVFALVLLWLYRPDAEPAHHLRLQRRCRRAMSSLLGALLTATPDQTLELRRDLQYELLSERRAAQSLARNNPDIAEERWNEHLGLQRAGYALLDYCEAHGDLRLPIGDIQAVAERIEAHHE</sequence>
<keyword evidence="2 5" id="KW-0812">Transmembrane</keyword>
<dbReference type="AlphaFoldDB" id="A0A0B5D9Y6"/>
<feature type="transmembrane region" description="Helical" evidence="5">
    <location>
        <begin position="350"/>
        <end position="368"/>
    </location>
</feature>
<proteinExistence type="predicted"/>
<evidence type="ECO:0000313" key="7">
    <source>
        <dbReference type="EMBL" id="AJE33802.1"/>
    </source>
</evidence>